<keyword evidence="2" id="KW-0862">Zinc</keyword>
<comment type="caution">
    <text evidence="6">The sequence shown here is derived from an EMBL/GenBank/DDBJ whole genome shotgun (WGS) entry which is preliminary data.</text>
</comment>
<keyword evidence="1 3" id="KW-0863">Zinc-finger</keyword>
<feature type="region of interest" description="Disordered" evidence="4">
    <location>
        <begin position="67"/>
        <end position="88"/>
    </location>
</feature>
<dbReference type="GO" id="GO:0016567">
    <property type="term" value="P:protein ubiquitination"/>
    <property type="evidence" value="ECO:0007669"/>
    <property type="project" value="TreeGrafter"/>
</dbReference>
<dbReference type="Gene3D" id="3.30.40.10">
    <property type="entry name" value="Zinc/RING finger domain, C3HC4 (zinc finger)"/>
    <property type="match status" value="1"/>
</dbReference>
<dbReference type="GO" id="GO:0008270">
    <property type="term" value="F:zinc ion binding"/>
    <property type="evidence" value="ECO:0007669"/>
    <property type="project" value="UniProtKB-KW"/>
</dbReference>
<name>A0A9J6CFT4_POLVA</name>
<evidence type="ECO:0000256" key="2">
    <source>
        <dbReference type="ARBA" id="ARBA00022833"/>
    </source>
</evidence>
<dbReference type="SUPFAM" id="SSF57850">
    <property type="entry name" value="RING/U-box"/>
    <property type="match status" value="1"/>
</dbReference>
<evidence type="ECO:0000256" key="1">
    <source>
        <dbReference type="ARBA" id="ARBA00022771"/>
    </source>
</evidence>
<dbReference type="AlphaFoldDB" id="A0A9J6CFT4"/>
<reference evidence="6" key="1">
    <citation type="submission" date="2021-03" db="EMBL/GenBank/DDBJ databases">
        <title>Chromosome level genome of the anhydrobiotic midge Polypedilum vanderplanki.</title>
        <authorList>
            <person name="Yoshida Y."/>
            <person name="Kikawada T."/>
            <person name="Gusev O."/>
        </authorList>
    </citation>
    <scope>NUCLEOTIDE SEQUENCE</scope>
    <source>
        <strain evidence="6">NIAS01</strain>
        <tissue evidence="6">Whole body or cell culture</tissue>
    </source>
</reference>
<dbReference type="PROSITE" id="PS50089">
    <property type="entry name" value="ZF_RING_2"/>
    <property type="match status" value="1"/>
</dbReference>
<dbReference type="EMBL" id="JADBJN010000001">
    <property type="protein sequence ID" value="KAG5680924.1"/>
    <property type="molecule type" value="Genomic_DNA"/>
</dbReference>
<dbReference type="OrthoDB" id="6270329at2759"/>
<dbReference type="PANTHER" id="PTHR13459">
    <property type="entry name" value="E3 UBIQUITIN-PROTEIN LIGASE RNF220 ISOFORM X1"/>
    <property type="match status" value="1"/>
</dbReference>
<protein>
    <recommendedName>
        <fullName evidence="5">RING-type domain-containing protein</fullName>
    </recommendedName>
</protein>
<accession>A0A9J6CFT4</accession>
<sequence length="364" mass="41824">MDNINEEKRSRKRKFEPVTCPICSITIRENELETHYKNELEKLSKIKKIVNKNSSLQLSPTLIACNSKQKEDEASTSKSNADSKENNNENCWDTYQKIKENRVRRTTRIKNRKRKIEDRACPICFKTILNDLQNHVEMCLRKQDSRTTSDESEDEIDVGETYNWCGQTRIRATTLIEGSLSSSGIGTCITKNDNEDEMVNIDEDDQTFGPNQYSERDIILLNKEDERLHDLISDMVPSTSNNQHEAREENNQNIANSISSSSSPVSFLADDIKPAADNLLINDSSNNQMIIESLKAKIREYENAIRNRPKCLICLSPDFEIPVVSVMCWHVYCEKCWLHTLGAKKLCPQCNMITSASDLRRIYL</sequence>
<evidence type="ECO:0000313" key="6">
    <source>
        <dbReference type="EMBL" id="KAG5680924.1"/>
    </source>
</evidence>
<evidence type="ECO:0000256" key="4">
    <source>
        <dbReference type="SAM" id="MobiDB-lite"/>
    </source>
</evidence>
<organism evidence="6 7">
    <name type="scientific">Polypedilum vanderplanki</name>
    <name type="common">Sleeping chironomid midge</name>
    <dbReference type="NCBI Taxonomy" id="319348"/>
    <lineage>
        <taxon>Eukaryota</taxon>
        <taxon>Metazoa</taxon>
        <taxon>Ecdysozoa</taxon>
        <taxon>Arthropoda</taxon>
        <taxon>Hexapoda</taxon>
        <taxon>Insecta</taxon>
        <taxon>Pterygota</taxon>
        <taxon>Neoptera</taxon>
        <taxon>Endopterygota</taxon>
        <taxon>Diptera</taxon>
        <taxon>Nematocera</taxon>
        <taxon>Chironomoidea</taxon>
        <taxon>Chironomidae</taxon>
        <taxon>Chironominae</taxon>
        <taxon>Polypedilum</taxon>
        <taxon>Polypedilum</taxon>
    </lineage>
</organism>
<feature type="domain" description="RING-type" evidence="5">
    <location>
        <begin position="311"/>
        <end position="351"/>
    </location>
</feature>
<dbReference type="Pfam" id="PF15926">
    <property type="entry name" value="RNF220"/>
    <property type="match status" value="1"/>
</dbReference>
<feature type="compositionally biased region" description="Basic and acidic residues" evidence="4">
    <location>
        <begin position="68"/>
        <end position="87"/>
    </location>
</feature>
<dbReference type="GO" id="GO:0061630">
    <property type="term" value="F:ubiquitin protein ligase activity"/>
    <property type="evidence" value="ECO:0007669"/>
    <property type="project" value="TreeGrafter"/>
</dbReference>
<evidence type="ECO:0000256" key="3">
    <source>
        <dbReference type="PROSITE-ProRule" id="PRU00175"/>
    </source>
</evidence>
<evidence type="ECO:0000259" key="5">
    <source>
        <dbReference type="PROSITE" id="PS50089"/>
    </source>
</evidence>
<dbReference type="InterPro" id="IPR001841">
    <property type="entry name" value="Znf_RING"/>
</dbReference>
<dbReference type="InterPro" id="IPR013083">
    <property type="entry name" value="Znf_RING/FYVE/PHD"/>
</dbReference>
<dbReference type="Proteomes" id="UP001107558">
    <property type="component" value="Chromosome 1"/>
</dbReference>
<dbReference type="InterPro" id="IPR052443">
    <property type="entry name" value="E3_ubiq-ligase_RNF220-like"/>
</dbReference>
<keyword evidence="7" id="KW-1185">Reference proteome</keyword>
<dbReference type="Pfam" id="PF13923">
    <property type="entry name" value="zf-C3HC4_2"/>
    <property type="match status" value="1"/>
</dbReference>
<proteinExistence type="predicted"/>
<keyword evidence="1 3" id="KW-0479">Metal-binding</keyword>
<dbReference type="InterPro" id="IPR031824">
    <property type="entry name" value="RNF220_mid"/>
</dbReference>
<dbReference type="PANTHER" id="PTHR13459:SF1">
    <property type="entry name" value="E3 UBIQUITIN-PROTEIN LIGASE RNF220 ISOFORM X1"/>
    <property type="match status" value="1"/>
</dbReference>
<gene>
    <name evidence="6" type="ORF">PVAND_010400</name>
</gene>
<evidence type="ECO:0000313" key="7">
    <source>
        <dbReference type="Proteomes" id="UP001107558"/>
    </source>
</evidence>